<evidence type="ECO:0000256" key="3">
    <source>
        <dbReference type="ARBA" id="ARBA00022801"/>
    </source>
</evidence>
<dbReference type="GO" id="GO:0008233">
    <property type="term" value="F:peptidase activity"/>
    <property type="evidence" value="ECO:0007669"/>
    <property type="project" value="UniProtKB-KW"/>
</dbReference>
<evidence type="ECO:0000313" key="6">
    <source>
        <dbReference type="Proteomes" id="UP000600171"/>
    </source>
</evidence>
<evidence type="ECO:0000256" key="2">
    <source>
        <dbReference type="ARBA" id="ARBA00022723"/>
    </source>
</evidence>
<dbReference type="GO" id="GO:0046872">
    <property type="term" value="F:metal ion binding"/>
    <property type="evidence" value="ECO:0007669"/>
    <property type="project" value="UniProtKB-KW"/>
</dbReference>
<reference evidence="5 6" key="1">
    <citation type="journal article" date="2014" name="Int. J. Syst. Evol. Microbiol.">
        <title>Complete genome sequence of Corynebacterium casei LMG S-19264T (=DSM 44701T), isolated from a smear-ripened cheese.</title>
        <authorList>
            <consortium name="US DOE Joint Genome Institute (JGI-PGF)"/>
            <person name="Walter F."/>
            <person name="Albersmeier A."/>
            <person name="Kalinowski J."/>
            <person name="Ruckert C."/>
        </authorList>
    </citation>
    <scope>NUCLEOTIDE SEQUENCE [LARGE SCALE GENOMIC DNA]</scope>
    <source>
        <strain evidence="5 6">CCM 8669</strain>
    </source>
</reference>
<dbReference type="Gene3D" id="3.40.630.10">
    <property type="entry name" value="Zn peptidases"/>
    <property type="match status" value="1"/>
</dbReference>
<dbReference type="InterPro" id="IPR002933">
    <property type="entry name" value="Peptidase_M20"/>
</dbReference>
<keyword evidence="6" id="KW-1185">Reference proteome</keyword>
<keyword evidence="1" id="KW-0645">Protease</keyword>
<feature type="domain" description="Peptidase M20 dimerisation" evidence="4">
    <location>
        <begin position="213"/>
        <end position="360"/>
    </location>
</feature>
<evidence type="ECO:0000313" key="5">
    <source>
        <dbReference type="EMBL" id="GGH57564.1"/>
    </source>
</evidence>
<dbReference type="GO" id="GO:0006508">
    <property type="term" value="P:proteolysis"/>
    <property type="evidence" value="ECO:0007669"/>
    <property type="project" value="UniProtKB-KW"/>
</dbReference>
<dbReference type="RefSeq" id="WP_188358559.1">
    <property type="nucleotide sequence ID" value="NZ_BMDC01000001.1"/>
</dbReference>
<sequence>MSIKHSYAFSHRDQLQSVIAENFDSTLDRLKELVAIPSIAWESFDLTQVQRSAEKVSELAQEVGFDSVEILTARYGEEGKEGMPAVVARKEAAPGYPTVLLYAHHDVQPVGDRSLWNTEPFEATRVGDRLFGRGAADDKAGVLAHLAAFSAVKETLGDDFKVGVTLFIEGEEEAGSPSFADFLYTYQNKLASDVIVVADSSNWKAGVPALTTSLRGVASGVIKLTSGDHAVHSGMFGGPMLDANTLMVHLLASLHKPNGSVAVEGLEVASKPEVEYEEADFRADSGILDSVELAGEDSITSRLWAQPAISIIGMDITPVAEASNTINVTSTAKISVRLAPGQDPAQAHRLIEEHLKKNAPLGAQVQYRADDSGQPFQANTEEPSVGLALAAMQESWQVEPVKSGMGGSIPFIADLKEVFPSADILITGIEDPDTRAHSANESLYLPDFEKAILAESLILSELSAGATETK</sequence>
<organism evidence="5 6">
    <name type="scientific">Rothia aerolata</name>
    <dbReference type="NCBI Taxonomy" id="1812262"/>
    <lineage>
        <taxon>Bacteria</taxon>
        <taxon>Bacillati</taxon>
        <taxon>Actinomycetota</taxon>
        <taxon>Actinomycetes</taxon>
        <taxon>Micrococcales</taxon>
        <taxon>Micrococcaceae</taxon>
        <taxon>Rothia</taxon>
    </lineage>
</organism>
<dbReference type="Proteomes" id="UP000600171">
    <property type="component" value="Unassembled WGS sequence"/>
</dbReference>
<name>A0A917IM84_9MICC</name>
<gene>
    <name evidence="5" type="ORF">GCM10007359_02830</name>
</gene>
<proteinExistence type="predicted"/>
<accession>A0A917IM84</accession>
<keyword evidence="3" id="KW-0378">Hydrolase</keyword>
<keyword evidence="2" id="KW-0479">Metal-binding</keyword>
<dbReference type="Pfam" id="PF07687">
    <property type="entry name" value="M20_dimer"/>
    <property type="match status" value="1"/>
</dbReference>
<dbReference type="PANTHER" id="PTHR43270:SF12">
    <property type="entry name" value="SUCCINYL-DIAMINOPIMELATE DESUCCINYLASE"/>
    <property type="match status" value="1"/>
</dbReference>
<dbReference type="SUPFAM" id="SSF53187">
    <property type="entry name" value="Zn-dependent exopeptidases"/>
    <property type="match status" value="1"/>
</dbReference>
<dbReference type="EMBL" id="BMDC01000001">
    <property type="protein sequence ID" value="GGH57564.1"/>
    <property type="molecule type" value="Genomic_DNA"/>
</dbReference>
<dbReference type="Gene3D" id="3.30.70.360">
    <property type="match status" value="1"/>
</dbReference>
<dbReference type="InterPro" id="IPR011650">
    <property type="entry name" value="Peptidase_M20_dimer"/>
</dbReference>
<evidence type="ECO:0000259" key="4">
    <source>
        <dbReference type="Pfam" id="PF07687"/>
    </source>
</evidence>
<evidence type="ECO:0000256" key="1">
    <source>
        <dbReference type="ARBA" id="ARBA00022670"/>
    </source>
</evidence>
<dbReference type="PANTHER" id="PTHR43270">
    <property type="entry name" value="BETA-ALA-HIS DIPEPTIDASE"/>
    <property type="match status" value="1"/>
</dbReference>
<dbReference type="AlphaFoldDB" id="A0A917IM84"/>
<dbReference type="Pfam" id="PF01546">
    <property type="entry name" value="Peptidase_M20"/>
    <property type="match status" value="1"/>
</dbReference>
<protein>
    <submittedName>
        <fullName evidence="5">Dipeptidase</fullName>
    </submittedName>
</protein>
<dbReference type="NCBIfam" id="NF005914">
    <property type="entry name" value="PRK07907.1"/>
    <property type="match status" value="1"/>
</dbReference>
<dbReference type="InterPro" id="IPR051458">
    <property type="entry name" value="Cyt/Met_Dipeptidase"/>
</dbReference>
<comment type="caution">
    <text evidence="5">The sequence shown here is derived from an EMBL/GenBank/DDBJ whole genome shotgun (WGS) entry which is preliminary data.</text>
</comment>